<evidence type="ECO:0000313" key="2">
    <source>
        <dbReference type="EnsemblPlants" id="Zm00001eb207000_P001"/>
    </source>
</evidence>
<sequence length="189" mass="21324">MQNPTSTTAEGKAVGRDELQKRCLQEGSDVTVTPSSPVRDGPGFHPRKIALGMRRPQEGKRRPWASPSSRLSPKSPQHSVWPKPRDTASCLRRCRCPVFPHKDEEFGACRHHHHPALARATSQRCRRRVEVPPPPFRPTAQACRRTNAEHHPGTCPGPACRRLRWLARGGREPRAHQISVLRARRHSLP</sequence>
<dbReference type="Gramene" id="Zm00001eb207000_T001">
    <property type="protein sequence ID" value="Zm00001eb207000_P001"/>
    <property type="gene ID" value="Zm00001eb207000"/>
</dbReference>
<evidence type="ECO:0000256" key="1">
    <source>
        <dbReference type="SAM" id="MobiDB-lite"/>
    </source>
</evidence>
<dbReference type="EnsemblPlants" id="Zm00001eb207000_T001">
    <property type="protein sequence ID" value="Zm00001eb207000_P001"/>
    <property type="gene ID" value="Zm00001eb207000"/>
</dbReference>
<organism evidence="2 3">
    <name type="scientific">Zea mays</name>
    <name type="common">Maize</name>
    <dbReference type="NCBI Taxonomy" id="4577"/>
    <lineage>
        <taxon>Eukaryota</taxon>
        <taxon>Viridiplantae</taxon>
        <taxon>Streptophyta</taxon>
        <taxon>Embryophyta</taxon>
        <taxon>Tracheophyta</taxon>
        <taxon>Spermatophyta</taxon>
        <taxon>Magnoliopsida</taxon>
        <taxon>Liliopsida</taxon>
        <taxon>Poales</taxon>
        <taxon>Poaceae</taxon>
        <taxon>PACMAD clade</taxon>
        <taxon>Panicoideae</taxon>
        <taxon>Andropogonodae</taxon>
        <taxon>Andropogoneae</taxon>
        <taxon>Tripsacinae</taxon>
        <taxon>Zea</taxon>
    </lineage>
</organism>
<reference evidence="3" key="1">
    <citation type="journal article" date="2009" name="Science">
        <title>The B73 maize genome: complexity, diversity, and dynamics.</title>
        <authorList>
            <person name="Schnable P.S."/>
            <person name="Ware D."/>
            <person name="Fulton R.S."/>
            <person name="Stein J.C."/>
            <person name="Wei F."/>
            <person name="Pasternak S."/>
            <person name="Liang C."/>
            <person name="Zhang J."/>
            <person name="Fulton L."/>
            <person name="Graves T.A."/>
            <person name="Minx P."/>
            <person name="Reily A.D."/>
            <person name="Courtney L."/>
            <person name="Kruchowski S.S."/>
            <person name="Tomlinson C."/>
            <person name="Strong C."/>
            <person name="Delehaunty K."/>
            <person name="Fronick C."/>
            <person name="Courtney B."/>
            <person name="Rock S.M."/>
            <person name="Belter E."/>
            <person name="Du F."/>
            <person name="Kim K."/>
            <person name="Abbott R.M."/>
            <person name="Cotton M."/>
            <person name="Levy A."/>
            <person name="Marchetto P."/>
            <person name="Ochoa K."/>
            <person name="Jackson S.M."/>
            <person name="Gillam B."/>
            <person name="Chen W."/>
            <person name="Yan L."/>
            <person name="Higginbotham J."/>
            <person name="Cardenas M."/>
            <person name="Waligorski J."/>
            <person name="Applebaum E."/>
            <person name="Phelps L."/>
            <person name="Falcone J."/>
            <person name="Kanchi K."/>
            <person name="Thane T."/>
            <person name="Scimone A."/>
            <person name="Thane N."/>
            <person name="Henke J."/>
            <person name="Wang T."/>
            <person name="Ruppert J."/>
            <person name="Shah N."/>
            <person name="Rotter K."/>
            <person name="Hodges J."/>
            <person name="Ingenthron E."/>
            <person name="Cordes M."/>
            <person name="Kohlberg S."/>
            <person name="Sgro J."/>
            <person name="Delgado B."/>
            <person name="Mead K."/>
            <person name="Chinwalla A."/>
            <person name="Leonard S."/>
            <person name="Crouse K."/>
            <person name="Collura K."/>
            <person name="Kudrna D."/>
            <person name="Currie J."/>
            <person name="He R."/>
            <person name="Angelova A."/>
            <person name="Rajasekar S."/>
            <person name="Mueller T."/>
            <person name="Lomeli R."/>
            <person name="Scara G."/>
            <person name="Ko A."/>
            <person name="Delaney K."/>
            <person name="Wissotski M."/>
            <person name="Lopez G."/>
            <person name="Campos D."/>
            <person name="Braidotti M."/>
            <person name="Ashley E."/>
            <person name="Golser W."/>
            <person name="Kim H."/>
            <person name="Lee S."/>
            <person name="Lin J."/>
            <person name="Dujmic Z."/>
            <person name="Kim W."/>
            <person name="Talag J."/>
            <person name="Zuccolo A."/>
            <person name="Fan C."/>
            <person name="Sebastian A."/>
            <person name="Kramer M."/>
            <person name="Spiegel L."/>
            <person name="Nascimento L."/>
            <person name="Zutavern T."/>
            <person name="Miller B."/>
            <person name="Ambroise C."/>
            <person name="Muller S."/>
            <person name="Spooner W."/>
            <person name="Narechania A."/>
            <person name="Ren L."/>
            <person name="Wei S."/>
            <person name="Kumari S."/>
            <person name="Faga B."/>
            <person name="Levy M.J."/>
            <person name="McMahan L."/>
            <person name="Van Buren P."/>
            <person name="Vaughn M.W."/>
            <person name="Ying K."/>
            <person name="Yeh C.-T."/>
            <person name="Emrich S.J."/>
            <person name="Jia Y."/>
            <person name="Kalyanaraman A."/>
            <person name="Hsia A.-P."/>
            <person name="Barbazuk W.B."/>
            <person name="Baucom R.S."/>
            <person name="Brutnell T.P."/>
            <person name="Carpita N.C."/>
            <person name="Chaparro C."/>
            <person name="Chia J.-M."/>
            <person name="Deragon J.-M."/>
            <person name="Estill J.C."/>
            <person name="Fu Y."/>
            <person name="Jeddeloh J.A."/>
            <person name="Han Y."/>
            <person name="Lee H."/>
            <person name="Li P."/>
            <person name="Lisch D.R."/>
            <person name="Liu S."/>
            <person name="Liu Z."/>
            <person name="Nagel D.H."/>
            <person name="McCann M.C."/>
            <person name="SanMiguel P."/>
            <person name="Myers A.M."/>
            <person name="Nettleton D."/>
            <person name="Nguyen J."/>
            <person name="Penning B.W."/>
            <person name="Ponnala L."/>
            <person name="Schneider K.L."/>
            <person name="Schwartz D.C."/>
            <person name="Sharma A."/>
            <person name="Soderlund C."/>
            <person name="Springer N.M."/>
            <person name="Sun Q."/>
            <person name="Wang H."/>
            <person name="Waterman M."/>
            <person name="Westerman R."/>
            <person name="Wolfgruber T.K."/>
            <person name="Yang L."/>
            <person name="Yu Y."/>
            <person name="Zhang L."/>
            <person name="Zhou S."/>
            <person name="Zhu Q."/>
            <person name="Bennetzen J.L."/>
            <person name="Dawe R.K."/>
            <person name="Jiang J."/>
            <person name="Jiang N."/>
            <person name="Presting G.G."/>
            <person name="Wessler S.R."/>
            <person name="Aluru S."/>
            <person name="Martienssen R.A."/>
            <person name="Clifton S.W."/>
            <person name="McCombie W.R."/>
            <person name="Wing R.A."/>
            <person name="Wilson R.K."/>
        </authorList>
    </citation>
    <scope>NUCLEOTIDE SEQUENCE [LARGE SCALE GENOMIC DNA]</scope>
    <source>
        <strain evidence="3">cv. B73</strain>
    </source>
</reference>
<protein>
    <submittedName>
        <fullName evidence="2">Uncharacterized protein</fullName>
    </submittedName>
</protein>
<name>A0A804P401_MAIZE</name>
<feature type="region of interest" description="Disordered" evidence="1">
    <location>
        <begin position="1"/>
        <end position="84"/>
    </location>
</feature>
<reference evidence="2" key="2">
    <citation type="submission" date="2019-07" db="EMBL/GenBank/DDBJ databases">
        <authorList>
            <person name="Seetharam A."/>
            <person name="Woodhouse M."/>
            <person name="Cannon E."/>
        </authorList>
    </citation>
    <scope>NUCLEOTIDE SEQUENCE [LARGE SCALE GENOMIC DNA]</scope>
    <source>
        <strain evidence="2">cv. B73</strain>
    </source>
</reference>
<keyword evidence="3" id="KW-1185">Reference proteome</keyword>
<dbReference type="Proteomes" id="UP000007305">
    <property type="component" value="Chromosome 4"/>
</dbReference>
<reference evidence="2" key="3">
    <citation type="submission" date="2021-05" db="UniProtKB">
        <authorList>
            <consortium name="EnsemblPlants"/>
        </authorList>
    </citation>
    <scope>IDENTIFICATION</scope>
    <source>
        <strain evidence="2">cv. B73</strain>
    </source>
</reference>
<accession>A0A804P401</accession>
<feature type="compositionally biased region" description="Basic and acidic residues" evidence="1">
    <location>
        <begin position="13"/>
        <end position="24"/>
    </location>
</feature>
<evidence type="ECO:0000313" key="3">
    <source>
        <dbReference type="Proteomes" id="UP000007305"/>
    </source>
</evidence>
<dbReference type="AlphaFoldDB" id="A0A804P401"/>
<proteinExistence type="predicted"/>
<feature type="compositionally biased region" description="Polar residues" evidence="1">
    <location>
        <begin position="66"/>
        <end position="78"/>
    </location>
</feature>
<dbReference type="InParanoid" id="A0A804P401"/>